<protein>
    <submittedName>
        <fullName evidence="1">Uncharacterized protein</fullName>
    </submittedName>
</protein>
<evidence type="ECO:0000313" key="2">
    <source>
        <dbReference type="Proteomes" id="UP001500841"/>
    </source>
</evidence>
<organism evidence="1 2">
    <name type="scientific">Mucilaginibacter panaciglaebae</name>
    <dbReference type="NCBI Taxonomy" id="502331"/>
    <lineage>
        <taxon>Bacteria</taxon>
        <taxon>Pseudomonadati</taxon>
        <taxon>Bacteroidota</taxon>
        <taxon>Sphingobacteriia</taxon>
        <taxon>Sphingobacteriales</taxon>
        <taxon>Sphingobacteriaceae</taxon>
        <taxon>Mucilaginibacter</taxon>
    </lineage>
</organism>
<proteinExistence type="predicted"/>
<accession>A0ABP7X3R4</accession>
<name>A0ABP7X3R4_9SPHI</name>
<dbReference type="Proteomes" id="UP001500841">
    <property type="component" value="Unassembled WGS sequence"/>
</dbReference>
<dbReference type="EMBL" id="BAABCV010000012">
    <property type="protein sequence ID" value="GAA4103404.1"/>
    <property type="molecule type" value="Genomic_DNA"/>
</dbReference>
<evidence type="ECO:0000313" key="1">
    <source>
        <dbReference type="EMBL" id="GAA4103404.1"/>
    </source>
</evidence>
<comment type="caution">
    <text evidence="1">The sequence shown here is derived from an EMBL/GenBank/DDBJ whole genome shotgun (WGS) entry which is preliminary data.</text>
</comment>
<sequence length="272" mass="28932">MAATAVKAQKSVPFKLKFLPNHTYTVTGNTITDSRINSVGNANKKGASKPALQNKGNVSMSYVIKTGPVGAGGNFPFNVTVTNFSSKNVVNGVVQPGPKNNPVVGAISRGKCTPDGQMHTQSISFPNADAKTQKTVLSMVNKLGDEIKFPNRPMKIGESFTQEKPFSVASGQKNIGIKTTVTYTLKAIKGNLAYFDTKEAIAMDVTGQKPDKKVDMKTNGKGKGTMVYDIANNLAIAKADNLDMKMDMHMGAMTMAIDANAVTSYKATISGK</sequence>
<keyword evidence="2" id="KW-1185">Reference proteome</keyword>
<reference evidence="2" key="1">
    <citation type="journal article" date="2019" name="Int. J. Syst. Evol. Microbiol.">
        <title>The Global Catalogue of Microorganisms (GCM) 10K type strain sequencing project: providing services to taxonomists for standard genome sequencing and annotation.</title>
        <authorList>
            <consortium name="The Broad Institute Genomics Platform"/>
            <consortium name="The Broad Institute Genome Sequencing Center for Infectious Disease"/>
            <person name="Wu L."/>
            <person name="Ma J."/>
        </authorList>
    </citation>
    <scope>NUCLEOTIDE SEQUENCE [LARGE SCALE GENOMIC DNA]</scope>
    <source>
        <strain evidence="2">JCM 17085</strain>
    </source>
</reference>
<gene>
    <name evidence="1" type="ORF">GCM10022392_30880</name>
</gene>